<dbReference type="EMBL" id="LVYI01000001">
    <property type="protein sequence ID" value="OAP65723.1"/>
    <property type="molecule type" value="Genomic_DNA"/>
</dbReference>
<feature type="region of interest" description="Disordered" evidence="1">
    <location>
        <begin position="44"/>
        <end position="102"/>
    </location>
</feature>
<keyword evidence="3" id="KW-1185">Reference proteome</keyword>
<sequence length="102" mass="11193">MDVISTAAAMQDVMENERHLLTAANTEDTTALVRWITHDLYLPSASPPVSPAPKQPSSLLDPSEECDMSRPRMNPKVEPKLDHPQIDPGIHRPGLTVQGLLC</sequence>
<evidence type="ECO:0000256" key="1">
    <source>
        <dbReference type="SAM" id="MobiDB-lite"/>
    </source>
</evidence>
<feature type="compositionally biased region" description="Basic and acidic residues" evidence="1">
    <location>
        <begin position="67"/>
        <end position="85"/>
    </location>
</feature>
<name>A0A179A2U5_9EURO</name>
<accession>A0A179A2U5</accession>
<dbReference type="GeneID" id="30005865"/>
<evidence type="ECO:0000313" key="2">
    <source>
        <dbReference type="EMBL" id="OAP65723.1"/>
    </source>
</evidence>
<organism evidence="2 3">
    <name type="scientific">Fonsecaea erecta</name>
    <dbReference type="NCBI Taxonomy" id="1367422"/>
    <lineage>
        <taxon>Eukaryota</taxon>
        <taxon>Fungi</taxon>
        <taxon>Dikarya</taxon>
        <taxon>Ascomycota</taxon>
        <taxon>Pezizomycotina</taxon>
        <taxon>Eurotiomycetes</taxon>
        <taxon>Chaetothyriomycetidae</taxon>
        <taxon>Chaetothyriales</taxon>
        <taxon>Herpotrichiellaceae</taxon>
        <taxon>Fonsecaea</taxon>
    </lineage>
</organism>
<dbReference type="RefSeq" id="XP_018699090.1">
    <property type="nucleotide sequence ID" value="XM_018833211.1"/>
</dbReference>
<evidence type="ECO:0000313" key="3">
    <source>
        <dbReference type="Proteomes" id="UP000078343"/>
    </source>
</evidence>
<comment type="caution">
    <text evidence="2">The sequence shown here is derived from an EMBL/GenBank/DDBJ whole genome shotgun (WGS) entry which is preliminary data.</text>
</comment>
<dbReference type="Proteomes" id="UP000078343">
    <property type="component" value="Unassembled WGS sequence"/>
</dbReference>
<reference evidence="2 3" key="1">
    <citation type="submission" date="2016-04" db="EMBL/GenBank/DDBJ databases">
        <title>Draft genome of Fonsecaea erecta CBS 125763.</title>
        <authorList>
            <person name="Weiss V.A."/>
            <person name="Vicente V.A."/>
            <person name="Raittz R.T."/>
            <person name="Moreno L.F."/>
            <person name="De Souza E.M."/>
            <person name="Pedrosa F.O."/>
            <person name="Steffens M.B."/>
            <person name="Faoro H."/>
            <person name="Tadra-Sfeir M.Z."/>
            <person name="Najafzadeh M.J."/>
            <person name="Felipe M.S."/>
            <person name="Teixeira M."/>
            <person name="Sun J."/>
            <person name="Xi L."/>
            <person name="Gomes R."/>
            <person name="De Azevedo C.M."/>
            <person name="Salgado C.G."/>
            <person name="Da Silva M.B."/>
            <person name="Nascimento M.F."/>
            <person name="Queiroz-Telles F."/>
            <person name="Attili D.S."/>
            <person name="Gorbushina A."/>
        </authorList>
    </citation>
    <scope>NUCLEOTIDE SEQUENCE [LARGE SCALE GENOMIC DNA]</scope>
    <source>
        <strain evidence="2 3">CBS 125763</strain>
    </source>
</reference>
<feature type="compositionally biased region" description="Pro residues" evidence="1">
    <location>
        <begin position="45"/>
        <end position="54"/>
    </location>
</feature>
<protein>
    <submittedName>
        <fullName evidence="2">Uncharacterized protein</fullName>
    </submittedName>
</protein>
<gene>
    <name evidence="2" type="ORF">AYL99_01695</name>
</gene>
<proteinExistence type="predicted"/>
<dbReference type="AlphaFoldDB" id="A0A179A2U5"/>